<dbReference type="RefSeq" id="WP_368086230.1">
    <property type="nucleotide sequence ID" value="NZ_FOCT01000004.1"/>
</dbReference>
<dbReference type="PANTHER" id="PTHR36154">
    <property type="entry name" value="DNA-BINDING TRANSCRIPTIONAL ACTIVATOR ALPA"/>
    <property type="match status" value="1"/>
</dbReference>
<reference evidence="2 3" key="1">
    <citation type="submission" date="2016-10" db="EMBL/GenBank/DDBJ databases">
        <authorList>
            <person name="de Groot N.N."/>
        </authorList>
    </citation>
    <scope>NUCLEOTIDE SEQUENCE [LARGE SCALE GENOMIC DNA]</scope>
    <source>
        <strain evidence="2 3">Nl18</strain>
    </source>
</reference>
<dbReference type="EMBL" id="FOCT01000004">
    <property type="protein sequence ID" value="SEN39313.1"/>
    <property type="molecule type" value="Genomic_DNA"/>
</dbReference>
<name>A0A1H8G5P0_9PROT</name>
<organism evidence="2 3">
    <name type="scientific">Nitrosospira multiformis</name>
    <dbReference type="NCBI Taxonomy" id="1231"/>
    <lineage>
        <taxon>Bacteria</taxon>
        <taxon>Pseudomonadati</taxon>
        <taxon>Pseudomonadota</taxon>
        <taxon>Betaproteobacteria</taxon>
        <taxon>Nitrosomonadales</taxon>
        <taxon>Nitrosomonadaceae</taxon>
        <taxon>Nitrosospira</taxon>
    </lineage>
</organism>
<protein>
    <submittedName>
        <fullName evidence="2">Transcriptional regulator, AlpA family</fullName>
    </submittedName>
</protein>
<evidence type="ECO:0000256" key="1">
    <source>
        <dbReference type="SAM" id="MobiDB-lite"/>
    </source>
</evidence>
<dbReference type="InterPro" id="IPR052931">
    <property type="entry name" value="Prophage_regulatory_activator"/>
</dbReference>
<accession>A0A1H8G5P0</accession>
<proteinExistence type="predicted"/>
<dbReference type="Pfam" id="PF05930">
    <property type="entry name" value="Phage_AlpA"/>
    <property type="match status" value="1"/>
</dbReference>
<dbReference type="InterPro" id="IPR010260">
    <property type="entry name" value="AlpA"/>
</dbReference>
<gene>
    <name evidence="2" type="ORF">SAMN05216404_104104</name>
</gene>
<dbReference type="PANTHER" id="PTHR36154:SF1">
    <property type="entry name" value="DNA-BINDING TRANSCRIPTIONAL ACTIVATOR ALPA"/>
    <property type="match status" value="1"/>
</dbReference>
<dbReference type="Gene3D" id="1.10.238.160">
    <property type="match status" value="1"/>
</dbReference>
<dbReference type="Proteomes" id="UP000183898">
    <property type="component" value="Unassembled WGS sequence"/>
</dbReference>
<dbReference type="AlphaFoldDB" id="A0A1H8G5P0"/>
<sequence>MKTQFKAVFPPLDAPRRQSSSSTQTALLVPQTTKLDIGDSPCKTSEIVPAFEVNNRDAIYRMKRVKPLTGLSRSSIYRLEALGLFPKRVKLSGSAVGWRGEEIHAWIASRPRAKSGKGEK</sequence>
<feature type="region of interest" description="Disordered" evidence="1">
    <location>
        <begin position="1"/>
        <end position="24"/>
    </location>
</feature>
<evidence type="ECO:0000313" key="3">
    <source>
        <dbReference type="Proteomes" id="UP000183898"/>
    </source>
</evidence>
<evidence type="ECO:0000313" key="2">
    <source>
        <dbReference type="EMBL" id="SEN39313.1"/>
    </source>
</evidence>